<reference evidence="1 2" key="1">
    <citation type="submission" date="2019-04" db="EMBL/GenBank/DDBJ databases">
        <title>Microbes associate with the intestines of laboratory mice.</title>
        <authorList>
            <person name="Navarre W."/>
            <person name="Wong E."/>
            <person name="Huang K."/>
            <person name="Tropini C."/>
            <person name="Ng K."/>
            <person name="Yu B."/>
        </authorList>
    </citation>
    <scope>NUCLEOTIDE SEQUENCE [LARGE SCALE GENOMIC DNA]</scope>
    <source>
        <strain evidence="1 2">NM50_B9-20</strain>
    </source>
</reference>
<evidence type="ECO:0000313" key="2">
    <source>
        <dbReference type="Proteomes" id="UP000306888"/>
    </source>
</evidence>
<dbReference type="AlphaFoldDB" id="A0A4S2DNX7"/>
<organism evidence="1 2">
    <name type="scientific">Clostridium sartagoforme</name>
    <dbReference type="NCBI Taxonomy" id="84031"/>
    <lineage>
        <taxon>Bacteria</taxon>
        <taxon>Bacillati</taxon>
        <taxon>Bacillota</taxon>
        <taxon>Clostridia</taxon>
        <taxon>Eubacteriales</taxon>
        <taxon>Clostridiaceae</taxon>
        <taxon>Clostridium</taxon>
    </lineage>
</organism>
<comment type="caution">
    <text evidence="1">The sequence shown here is derived from an EMBL/GenBank/DDBJ whole genome shotgun (WGS) entry which is preliminary data.</text>
</comment>
<keyword evidence="2" id="KW-1185">Reference proteome</keyword>
<dbReference type="EMBL" id="SRYR01000002">
    <property type="protein sequence ID" value="TGY42711.1"/>
    <property type="molecule type" value="Genomic_DNA"/>
</dbReference>
<evidence type="ECO:0000313" key="1">
    <source>
        <dbReference type="EMBL" id="TGY42711.1"/>
    </source>
</evidence>
<dbReference type="Proteomes" id="UP000306888">
    <property type="component" value="Unassembled WGS sequence"/>
</dbReference>
<name>A0A4S2DNX7_9CLOT</name>
<gene>
    <name evidence="1" type="ORF">E5347_07845</name>
</gene>
<sequence length="73" mass="8559">MGKCPFWSTKKERVNCYSECPMHTITSGDELCPFKELSMSESKVSFIDNMNEEVFYSQDRLLNYGENDKVINY</sequence>
<proteinExistence type="predicted"/>
<dbReference type="OrthoDB" id="1938183at2"/>
<protein>
    <submittedName>
        <fullName evidence="1">Uncharacterized protein</fullName>
    </submittedName>
</protein>
<accession>A0A4S2DNX7</accession>
<dbReference type="RefSeq" id="WP_136006156.1">
    <property type="nucleotide sequence ID" value="NZ_SRYR01000002.1"/>
</dbReference>